<keyword evidence="3" id="KW-1185">Reference proteome</keyword>
<name>A0A2S7T829_9FLAO</name>
<proteinExistence type="predicted"/>
<feature type="transmembrane region" description="Helical" evidence="1">
    <location>
        <begin position="12"/>
        <end position="32"/>
    </location>
</feature>
<sequence length="127" mass="14325">MNRAQRKAHGRIWGILFLVIPLFLFWALTPVIPADSLTPPVLSEVEEGQQKIPVQVHYDSLLHIQVHSPLASAATGVLVLSDQEEEEQLIGQLEGTGSYSFDLDQKPQRVRLVDLIKENELYTLELK</sequence>
<dbReference type="Proteomes" id="UP000239366">
    <property type="component" value="Unassembled WGS sequence"/>
</dbReference>
<organism evidence="2 3">
    <name type="scientific">Aureicoccus marinus</name>
    <dbReference type="NCBI Taxonomy" id="754435"/>
    <lineage>
        <taxon>Bacteria</taxon>
        <taxon>Pseudomonadati</taxon>
        <taxon>Bacteroidota</taxon>
        <taxon>Flavobacteriia</taxon>
        <taxon>Flavobacteriales</taxon>
        <taxon>Flavobacteriaceae</taxon>
        <taxon>Aureicoccus</taxon>
    </lineage>
</organism>
<protein>
    <submittedName>
        <fullName evidence="2">Uncharacterized protein</fullName>
    </submittedName>
</protein>
<evidence type="ECO:0000256" key="1">
    <source>
        <dbReference type="SAM" id="Phobius"/>
    </source>
</evidence>
<comment type="caution">
    <text evidence="2">The sequence shown here is derived from an EMBL/GenBank/DDBJ whole genome shotgun (WGS) entry which is preliminary data.</text>
</comment>
<gene>
    <name evidence="2" type="ORF">BST99_07930</name>
</gene>
<evidence type="ECO:0000313" key="2">
    <source>
        <dbReference type="EMBL" id="PQJ15665.1"/>
    </source>
</evidence>
<dbReference type="AlphaFoldDB" id="A0A2S7T829"/>
<reference evidence="3" key="1">
    <citation type="submission" date="2016-11" db="EMBL/GenBank/DDBJ databases">
        <title>Trade-off between light-utilization and light-protection in marine flavobacteria.</title>
        <authorList>
            <person name="Kumagai Y."/>
            <person name="Yoshizawa S."/>
            <person name="Kogure K."/>
        </authorList>
    </citation>
    <scope>NUCLEOTIDE SEQUENCE [LARGE SCALE GENOMIC DNA]</scope>
    <source>
        <strain evidence="3">SG-18</strain>
    </source>
</reference>
<keyword evidence="1" id="KW-0472">Membrane</keyword>
<keyword evidence="1" id="KW-0812">Transmembrane</keyword>
<keyword evidence="1" id="KW-1133">Transmembrane helix</keyword>
<accession>A0A2S7T829</accession>
<evidence type="ECO:0000313" key="3">
    <source>
        <dbReference type="Proteomes" id="UP000239366"/>
    </source>
</evidence>
<dbReference type="EMBL" id="MQVX01000001">
    <property type="protein sequence ID" value="PQJ15665.1"/>
    <property type="molecule type" value="Genomic_DNA"/>
</dbReference>
<dbReference type="RefSeq" id="WP_105001318.1">
    <property type="nucleotide sequence ID" value="NZ_MQVX01000001.1"/>
</dbReference>